<comment type="caution">
    <text evidence="6">The sequence shown here is derived from an EMBL/GenBank/DDBJ whole genome shotgun (WGS) entry which is preliminary data.</text>
</comment>
<feature type="transmembrane region" description="Helical" evidence="5">
    <location>
        <begin position="171"/>
        <end position="188"/>
    </location>
</feature>
<keyword evidence="5" id="KW-0472">Membrane</keyword>
<evidence type="ECO:0000256" key="4">
    <source>
        <dbReference type="ARBA" id="ARBA00022640"/>
    </source>
</evidence>
<gene>
    <name evidence="6" type="ORF">K2173_013159</name>
</gene>
<proteinExistence type="inferred from homology"/>
<reference evidence="6 7" key="1">
    <citation type="submission" date="2021-09" db="EMBL/GenBank/DDBJ databases">
        <title>Genomic insights and catalytic innovation underlie evolution of tropane alkaloids biosynthesis.</title>
        <authorList>
            <person name="Wang Y.-J."/>
            <person name="Tian T."/>
            <person name="Huang J.-P."/>
            <person name="Huang S.-X."/>
        </authorList>
    </citation>
    <scope>NUCLEOTIDE SEQUENCE [LARGE SCALE GENOMIC DNA]</scope>
    <source>
        <strain evidence="6">KIB-2018</strain>
        <tissue evidence="6">Leaf</tissue>
    </source>
</reference>
<dbReference type="PANTHER" id="PTHR36049:SF3">
    <property type="match status" value="1"/>
</dbReference>
<dbReference type="AlphaFoldDB" id="A0AAV8S572"/>
<organism evidence="6 7">
    <name type="scientific">Erythroxylum novogranatense</name>
    <dbReference type="NCBI Taxonomy" id="1862640"/>
    <lineage>
        <taxon>Eukaryota</taxon>
        <taxon>Viridiplantae</taxon>
        <taxon>Streptophyta</taxon>
        <taxon>Embryophyta</taxon>
        <taxon>Tracheophyta</taxon>
        <taxon>Spermatophyta</taxon>
        <taxon>Magnoliopsida</taxon>
        <taxon>eudicotyledons</taxon>
        <taxon>Gunneridae</taxon>
        <taxon>Pentapetalae</taxon>
        <taxon>rosids</taxon>
        <taxon>fabids</taxon>
        <taxon>Malpighiales</taxon>
        <taxon>Erythroxylaceae</taxon>
        <taxon>Erythroxylum</taxon>
    </lineage>
</organism>
<comment type="similarity">
    <text evidence="2">Belongs to the ycf33 family.</text>
</comment>
<evidence type="ECO:0000256" key="1">
    <source>
        <dbReference type="ARBA" id="ARBA00004474"/>
    </source>
</evidence>
<evidence type="ECO:0000256" key="2">
    <source>
        <dbReference type="ARBA" id="ARBA00010985"/>
    </source>
</evidence>
<feature type="transmembrane region" description="Helical" evidence="5">
    <location>
        <begin position="98"/>
        <end position="119"/>
    </location>
</feature>
<keyword evidence="4" id="KW-0934">Plastid</keyword>
<keyword evidence="5" id="KW-1133">Transmembrane helix</keyword>
<dbReference type="InterPro" id="IPR008470">
    <property type="entry name" value="Uncharacterised_Ycf33"/>
</dbReference>
<feature type="transmembrane region" description="Helical" evidence="5">
    <location>
        <begin position="144"/>
        <end position="164"/>
    </location>
</feature>
<name>A0AAV8S572_9ROSI</name>
<dbReference type="Proteomes" id="UP001159364">
    <property type="component" value="Unassembled WGS sequence"/>
</dbReference>
<dbReference type="Pfam" id="PF05421">
    <property type="entry name" value="DUF751"/>
    <property type="match status" value="1"/>
</dbReference>
<comment type="subcellular location">
    <subcellularLocation>
        <location evidence="1">Plastid</location>
    </subcellularLocation>
</comment>
<dbReference type="PANTHER" id="PTHR36049">
    <property type="entry name" value="TRANSMEMBRANE PROTEIN"/>
    <property type="match status" value="1"/>
</dbReference>
<evidence type="ECO:0000313" key="7">
    <source>
        <dbReference type="Proteomes" id="UP001159364"/>
    </source>
</evidence>
<protein>
    <recommendedName>
        <fullName evidence="3">Uncharacterized protein ycf33</fullName>
    </recommendedName>
</protein>
<evidence type="ECO:0000313" key="6">
    <source>
        <dbReference type="EMBL" id="KAJ8747336.1"/>
    </source>
</evidence>
<keyword evidence="5" id="KW-0812">Transmembrane</keyword>
<sequence>MKNFTFTLRFNLPQRTNFAHPTANLTGLIPPKSTSHLKSSSYLHTFPAKTATSGGKTLVHSIIDDDESKSEYMPLTFELKPRWESFSKRDISQVSQNGHLRFLMLGGASLGLFLLAMGMDDQKALALGPEGPLMEEFWDNVRRYALYALTVSTGALYTILLPIVELLKNPISAILVLVIFGGSLYIVSQTASFMNWELPEIDTMHANDHDLVLTANLLRLEILGRTQFRSKSQISIQILIKQTFRSDSKPDQARLLQQQVTEVTDNG</sequence>
<dbReference type="EMBL" id="JAIWQS010000189">
    <property type="protein sequence ID" value="KAJ8747336.1"/>
    <property type="molecule type" value="Genomic_DNA"/>
</dbReference>
<dbReference type="GO" id="GO:0009536">
    <property type="term" value="C:plastid"/>
    <property type="evidence" value="ECO:0007669"/>
    <property type="project" value="UniProtKB-SubCell"/>
</dbReference>
<evidence type="ECO:0000256" key="5">
    <source>
        <dbReference type="SAM" id="Phobius"/>
    </source>
</evidence>
<evidence type="ECO:0000256" key="3">
    <source>
        <dbReference type="ARBA" id="ARBA00021584"/>
    </source>
</evidence>
<accession>A0AAV8S572</accession>
<keyword evidence="7" id="KW-1185">Reference proteome</keyword>